<evidence type="ECO:0000313" key="2">
    <source>
        <dbReference type="EMBL" id="TFK30112.1"/>
    </source>
</evidence>
<feature type="compositionally biased region" description="Basic and acidic residues" evidence="1">
    <location>
        <begin position="283"/>
        <end position="304"/>
    </location>
</feature>
<feature type="compositionally biased region" description="Low complexity" evidence="1">
    <location>
        <begin position="156"/>
        <end position="165"/>
    </location>
</feature>
<reference evidence="2 3" key="1">
    <citation type="journal article" date="2019" name="Nat. Ecol. Evol.">
        <title>Megaphylogeny resolves global patterns of mushroom evolution.</title>
        <authorList>
            <person name="Varga T."/>
            <person name="Krizsan K."/>
            <person name="Foldi C."/>
            <person name="Dima B."/>
            <person name="Sanchez-Garcia M."/>
            <person name="Sanchez-Ramirez S."/>
            <person name="Szollosi G.J."/>
            <person name="Szarkandi J.G."/>
            <person name="Papp V."/>
            <person name="Albert L."/>
            <person name="Andreopoulos W."/>
            <person name="Angelini C."/>
            <person name="Antonin V."/>
            <person name="Barry K.W."/>
            <person name="Bougher N.L."/>
            <person name="Buchanan P."/>
            <person name="Buyck B."/>
            <person name="Bense V."/>
            <person name="Catcheside P."/>
            <person name="Chovatia M."/>
            <person name="Cooper J."/>
            <person name="Damon W."/>
            <person name="Desjardin D."/>
            <person name="Finy P."/>
            <person name="Geml J."/>
            <person name="Haridas S."/>
            <person name="Hughes K."/>
            <person name="Justo A."/>
            <person name="Karasinski D."/>
            <person name="Kautmanova I."/>
            <person name="Kiss B."/>
            <person name="Kocsube S."/>
            <person name="Kotiranta H."/>
            <person name="LaButti K.M."/>
            <person name="Lechner B.E."/>
            <person name="Liimatainen K."/>
            <person name="Lipzen A."/>
            <person name="Lukacs Z."/>
            <person name="Mihaltcheva S."/>
            <person name="Morgado L.N."/>
            <person name="Niskanen T."/>
            <person name="Noordeloos M.E."/>
            <person name="Ohm R.A."/>
            <person name="Ortiz-Santana B."/>
            <person name="Ovrebo C."/>
            <person name="Racz N."/>
            <person name="Riley R."/>
            <person name="Savchenko A."/>
            <person name="Shiryaev A."/>
            <person name="Soop K."/>
            <person name="Spirin V."/>
            <person name="Szebenyi C."/>
            <person name="Tomsovsky M."/>
            <person name="Tulloss R.E."/>
            <person name="Uehling J."/>
            <person name="Grigoriev I.V."/>
            <person name="Vagvolgyi C."/>
            <person name="Papp T."/>
            <person name="Martin F.M."/>
            <person name="Miettinen O."/>
            <person name="Hibbett D.S."/>
            <person name="Nagy L.G."/>
        </authorList>
    </citation>
    <scope>NUCLEOTIDE SEQUENCE [LARGE SCALE GENOMIC DNA]</scope>
    <source>
        <strain evidence="2 3">CBS 121175</strain>
    </source>
</reference>
<dbReference type="OrthoDB" id="2984747at2759"/>
<feature type="region of interest" description="Disordered" evidence="1">
    <location>
        <begin position="86"/>
        <end position="113"/>
    </location>
</feature>
<proteinExistence type="predicted"/>
<feature type="region of interest" description="Disordered" evidence="1">
    <location>
        <begin position="407"/>
        <end position="433"/>
    </location>
</feature>
<organism evidence="2 3">
    <name type="scientific">Coprinopsis marcescibilis</name>
    <name type="common">Agaric fungus</name>
    <name type="synonym">Psathyrella marcescibilis</name>
    <dbReference type="NCBI Taxonomy" id="230819"/>
    <lineage>
        <taxon>Eukaryota</taxon>
        <taxon>Fungi</taxon>
        <taxon>Dikarya</taxon>
        <taxon>Basidiomycota</taxon>
        <taxon>Agaricomycotina</taxon>
        <taxon>Agaricomycetes</taxon>
        <taxon>Agaricomycetidae</taxon>
        <taxon>Agaricales</taxon>
        <taxon>Agaricineae</taxon>
        <taxon>Psathyrellaceae</taxon>
        <taxon>Coprinopsis</taxon>
    </lineage>
</organism>
<dbReference type="Proteomes" id="UP000307440">
    <property type="component" value="Unassembled WGS sequence"/>
</dbReference>
<feature type="region of interest" description="Disordered" evidence="1">
    <location>
        <begin position="233"/>
        <end position="264"/>
    </location>
</feature>
<accession>A0A5C3LBY1</accession>
<protein>
    <submittedName>
        <fullName evidence="2">Uncharacterized protein</fullName>
    </submittedName>
</protein>
<gene>
    <name evidence="2" type="ORF">FA15DRAFT_699666</name>
</gene>
<evidence type="ECO:0000313" key="3">
    <source>
        <dbReference type="Proteomes" id="UP000307440"/>
    </source>
</evidence>
<sequence length="433" mass="47161">MFEEICLVCGKHLNDDGRAYCSDDCQSTDLASPSISSSSSALSSPQLGYAQGGDVPALIPAALGTALRKYQGRGVYYVNSSASSSKSWSLVDDDEDGQSYTRREYGLRGGADSLYDGGSKSANYVYSMLPSALSYARRPSGTNNHSTVPQVHQRNSSGSSPAPRARASDHGAPRPNRTNSSTDEEELSDYSLSSRDAAEDVDSERDFANPKSRRARNRTSLPACFSLLQISSPSAKEVKASPVSTASAKTIARPSPPTPKHTTVSEYLSKSIYAPFRSNLPHETPRGRQQREAEGSRSSRRSERSSPSPSRSRSRHVRNLQNDQRLPDKKSNVEQVLDWDCAEIPRGRTTVRRSSSPPRLLMGVDDTVKTIAALRDAIERSQSNSQSRARRGRGRVTVEELEGVGSFTQAPGYGNGRSGLLNRERFPAQRVPL</sequence>
<feature type="region of interest" description="Disordered" evidence="1">
    <location>
        <begin position="137"/>
        <end position="216"/>
    </location>
</feature>
<feature type="region of interest" description="Disordered" evidence="1">
    <location>
        <begin position="277"/>
        <end position="332"/>
    </location>
</feature>
<name>A0A5C3LBY1_COPMA</name>
<dbReference type="EMBL" id="ML210147">
    <property type="protein sequence ID" value="TFK30112.1"/>
    <property type="molecule type" value="Genomic_DNA"/>
</dbReference>
<evidence type="ECO:0000256" key="1">
    <source>
        <dbReference type="SAM" id="MobiDB-lite"/>
    </source>
</evidence>
<dbReference type="AlphaFoldDB" id="A0A5C3LBY1"/>
<keyword evidence="3" id="KW-1185">Reference proteome</keyword>
<feature type="compositionally biased region" description="Polar residues" evidence="1">
    <location>
        <begin position="140"/>
        <end position="155"/>
    </location>
</feature>